<gene>
    <name evidence="1" type="ORF">I545_6898</name>
</gene>
<evidence type="ECO:0000313" key="2">
    <source>
        <dbReference type="Proteomes" id="UP000020561"/>
    </source>
</evidence>
<comment type="caution">
    <text evidence="1">The sequence shown here is derived from an EMBL/GenBank/DDBJ whole genome shotgun (WGS) entry which is preliminary data.</text>
</comment>
<dbReference type="AlphaFoldDB" id="X7XQC2"/>
<feature type="non-terminal residue" evidence="1">
    <location>
        <position position="57"/>
    </location>
</feature>
<protein>
    <submittedName>
        <fullName evidence="1">Uncharacterized protein</fullName>
    </submittedName>
</protein>
<organism evidence="1 2">
    <name type="scientific">Mycobacterium kansasii 662</name>
    <dbReference type="NCBI Taxonomy" id="1299326"/>
    <lineage>
        <taxon>Bacteria</taxon>
        <taxon>Bacillati</taxon>
        <taxon>Actinomycetota</taxon>
        <taxon>Actinomycetes</taxon>
        <taxon>Mycobacteriales</taxon>
        <taxon>Mycobacteriaceae</taxon>
        <taxon>Mycobacterium</taxon>
    </lineage>
</organism>
<dbReference type="EMBL" id="JAOA01000038">
    <property type="protein sequence ID" value="ETZ96755.1"/>
    <property type="molecule type" value="Genomic_DNA"/>
</dbReference>
<accession>X7XQC2</accession>
<sequence>MRVVPVDVEVIDPRRVETSKPGGSSAVDLIPLAEQQFGEVGAVLAGDSGDQRPASPD</sequence>
<reference evidence="1 2" key="1">
    <citation type="submission" date="2013-12" db="EMBL/GenBank/DDBJ databases">
        <authorList>
            <person name="Brown-Elliot B."/>
            <person name="Wallace R."/>
            <person name="Lenaerts A."/>
            <person name="Ordway D."/>
            <person name="DeGroote M.A."/>
            <person name="Parker T."/>
            <person name="Sizemore C."/>
            <person name="Tallon L.J."/>
            <person name="Sadzewicz L.K."/>
            <person name="Sengamalay N."/>
            <person name="Fraser C.M."/>
            <person name="Hine E."/>
            <person name="Shefchek K.A."/>
            <person name="Das S.P."/>
            <person name="Tettelin H."/>
        </authorList>
    </citation>
    <scope>NUCLEOTIDE SEQUENCE [LARGE SCALE GENOMIC DNA]</scope>
    <source>
        <strain evidence="1 2">662</strain>
    </source>
</reference>
<dbReference type="Proteomes" id="UP000020561">
    <property type="component" value="Unassembled WGS sequence"/>
</dbReference>
<name>X7XQC2_MYCKA</name>
<evidence type="ECO:0000313" key="1">
    <source>
        <dbReference type="EMBL" id="ETZ96755.1"/>
    </source>
</evidence>
<proteinExistence type="predicted"/>